<keyword evidence="1" id="KW-1133">Transmembrane helix</keyword>
<keyword evidence="1" id="KW-0812">Transmembrane</keyword>
<protein>
    <submittedName>
        <fullName evidence="3">Uncharacterized protein</fullName>
    </submittedName>
</protein>
<evidence type="ECO:0000313" key="3">
    <source>
        <dbReference type="WBParaSite" id="nRc.2.0.1.t00627-RA"/>
    </source>
</evidence>
<sequence length="72" mass="8078">MDFENGQYPALMSMNRKAAHQSMVLAEGVLAVMGPMALGQFYASGDNAMSRTLEWFRLNQYLEIEAGFIKKT</sequence>
<organism evidence="2 3">
    <name type="scientific">Romanomermis culicivorax</name>
    <name type="common">Nematode worm</name>
    <dbReference type="NCBI Taxonomy" id="13658"/>
    <lineage>
        <taxon>Eukaryota</taxon>
        <taxon>Metazoa</taxon>
        <taxon>Ecdysozoa</taxon>
        <taxon>Nematoda</taxon>
        <taxon>Enoplea</taxon>
        <taxon>Dorylaimia</taxon>
        <taxon>Mermithida</taxon>
        <taxon>Mermithoidea</taxon>
        <taxon>Mermithidae</taxon>
        <taxon>Romanomermis</taxon>
    </lineage>
</organism>
<keyword evidence="1" id="KW-0472">Membrane</keyword>
<evidence type="ECO:0000313" key="2">
    <source>
        <dbReference type="Proteomes" id="UP000887565"/>
    </source>
</evidence>
<keyword evidence="2" id="KW-1185">Reference proteome</keyword>
<proteinExistence type="predicted"/>
<feature type="transmembrane region" description="Helical" evidence="1">
    <location>
        <begin position="24"/>
        <end position="43"/>
    </location>
</feature>
<dbReference type="WBParaSite" id="nRc.2.0.1.t00627-RA">
    <property type="protein sequence ID" value="nRc.2.0.1.t00627-RA"/>
    <property type="gene ID" value="nRc.2.0.1.g00627"/>
</dbReference>
<name>A0A915HEY7_ROMCU</name>
<reference evidence="3" key="1">
    <citation type="submission" date="2022-11" db="UniProtKB">
        <authorList>
            <consortium name="WormBaseParasite"/>
        </authorList>
    </citation>
    <scope>IDENTIFICATION</scope>
</reference>
<dbReference type="Proteomes" id="UP000887565">
    <property type="component" value="Unplaced"/>
</dbReference>
<dbReference type="AlphaFoldDB" id="A0A915HEY7"/>
<accession>A0A915HEY7</accession>
<evidence type="ECO:0000256" key="1">
    <source>
        <dbReference type="SAM" id="Phobius"/>
    </source>
</evidence>